<evidence type="ECO:0000256" key="5">
    <source>
        <dbReference type="ARBA" id="ARBA00042470"/>
    </source>
</evidence>
<reference evidence="10" key="1">
    <citation type="submission" date="2020-01" db="EMBL/GenBank/DDBJ databases">
        <title>Development of genomics and gene disruption for Polysphondylium violaceum indicates a role for the polyketide synthase stlB in stalk morphogenesis.</title>
        <authorList>
            <person name="Narita B."/>
            <person name="Kawabe Y."/>
            <person name="Kin K."/>
            <person name="Saito T."/>
            <person name="Gibbs R."/>
            <person name="Kuspa A."/>
            <person name="Muzny D."/>
            <person name="Queller D."/>
            <person name="Richards S."/>
            <person name="Strassman J."/>
            <person name="Sucgang R."/>
            <person name="Worley K."/>
            <person name="Schaap P."/>
        </authorList>
    </citation>
    <scope>NUCLEOTIDE SEQUENCE</scope>
    <source>
        <strain evidence="10">QSvi11</strain>
    </source>
</reference>
<sequence>MSKQLFTRTAQYVKQSYPIYVGSKPVTNTGSTLNVIDKYTGEVASTIPMANKSLIEESIIGNQKATLQMKNLTPAHKKQVLLDIADKIKKKSDDFARAIVVEVGKPLVDANAEVGRAIDTFTIAAEEAIRQYGEVMPLEISHRNLGFTGMTKRFPLGPISMIAPFNFPLNLCAHKIAPAIAAGCPFVLKPSDRTPISALMLGELLAEADLPEGAFSIFPTTLEDASILSKDDRFKLVSFTGSPGVGWKIKNEAGKKKVVLELGGDAACIVDNDISKSKLQHIANRILFGGFYAQGQSCISVQRVYIHDSHYDELKALLVAGAGPLNKRQGDPMDINTFVGPMISENDAIRVDKTINDAVKQGAKLLVGGKRNGPFYDLTILEDPPKDSHFACNEIFGPAFYIERFTDFKEVVERVNKSQFGLQAGLFTDNIHKAYYAFDNIEVGGLVINDIPSVRVDSQPYGGIKDSGFGREGIRNTIEEYTEMKLMILKDVGKL</sequence>
<evidence type="ECO:0000313" key="10">
    <source>
        <dbReference type="EMBL" id="KAF2069746.1"/>
    </source>
</evidence>
<dbReference type="EMBL" id="AJWJ01000602">
    <property type="protein sequence ID" value="KAF2069746.1"/>
    <property type="molecule type" value="Genomic_DNA"/>
</dbReference>
<dbReference type="GO" id="GO:0008911">
    <property type="term" value="F:lactaldehyde dehydrogenase (NAD+) activity"/>
    <property type="evidence" value="ECO:0007669"/>
    <property type="project" value="TreeGrafter"/>
</dbReference>
<evidence type="ECO:0000256" key="3">
    <source>
        <dbReference type="ARBA" id="ARBA00038980"/>
    </source>
</evidence>
<evidence type="ECO:0000256" key="1">
    <source>
        <dbReference type="ARBA" id="ARBA00009986"/>
    </source>
</evidence>
<protein>
    <recommendedName>
        <fullName evidence="4">NADP-dependent glyceraldehyde-3-phosphate dehydrogenase</fullName>
        <ecNumber evidence="3">1.2.1.9</ecNumber>
    </recommendedName>
    <alternativeName>
        <fullName evidence="5">Glyceraldehyde-3-phosphate dehydrogenase [NADP(+)]</fullName>
    </alternativeName>
    <alternativeName>
        <fullName evidence="6">Non-phosphorylating glyceraldehyde 3-phosphate dehydrogenase</fullName>
    </alternativeName>
    <alternativeName>
        <fullName evidence="7">Triosephosphate dehydrogenase</fullName>
    </alternativeName>
</protein>
<dbReference type="InterPro" id="IPR015590">
    <property type="entry name" value="Aldehyde_DH_dom"/>
</dbReference>
<dbReference type="Proteomes" id="UP000695562">
    <property type="component" value="Unassembled WGS sequence"/>
</dbReference>
<dbReference type="FunFam" id="3.40.605.10:FF:000020">
    <property type="entry name" value="Aldehyde dehydrogenase"/>
    <property type="match status" value="1"/>
</dbReference>
<dbReference type="Gene3D" id="3.40.605.10">
    <property type="entry name" value="Aldehyde Dehydrogenase, Chain A, domain 1"/>
    <property type="match status" value="1"/>
</dbReference>
<evidence type="ECO:0000256" key="8">
    <source>
        <dbReference type="ARBA" id="ARBA00049186"/>
    </source>
</evidence>
<keyword evidence="11" id="KW-1185">Reference proteome</keyword>
<dbReference type="CDD" id="cd07147">
    <property type="entry name" value="ALDH_F21_RNP123"/>
    <property type="match status" value="1"/>
</dbReference>
<dbReference type="Pfam" id="PF00171">
    <property type="entry name" value="Aldedh"/>
    <property type="match status" value="1"/>
</dbReference>
<dbReference type="AlphaFoldDB" id="A0A8J4PUE8"/>
<keyword evidence="2" id="KW-0560">Oxidoreductase</keyword>
<dbReference type="InterPro" id="IPR016161">
    <property type="entry name" value="Ald_DH/histidinol_DH"/>
</dbReference>
<evidence type="ECO:0000256" key="6">
    <source>
        <dbReference type="ARBA" id="ARBA00042646"/>
    </source>
</evidence>
<evidence type="ECO:0000259" key="9">
    <source>
        <dbReference type="Pfam" id="PF00171"/>
    </source>
</evidence>
<comment type="catalytic activity">
    <reaction evidence="8">
        <text>D-glyceraldehyde 3-phosphate + NADP(+) + H2O = (2R)-3-phosphoglycerate + NADPH + 2 H(+)</text>
        <dbReference type="Rhea" id="RHEA:14669"/>
        <dbReference type="ChEBI" id="CHEBI:15377"/>
        <dbReference type="ChEBI" id="CHEBI:15378"/>
        <dbReference type="ChEBI" id="CHEBI:57783"/>
        <dbReference type="ChEBI" id="CHEBI:58272"/>
        <dbReference type="ChEBI" id="CHEBI:58349"/>
        <dbReference type="ChEBI" id="CHEBI:59776"/>
        <dbReference type="EC" id="1.2.1.9"/>
    </reaction>
</comment>
<organism evidence="10 11">
    <name type="scientific">Polysphondylium violaceum</name>
    <dbReference type="NCBI Taxonomy" id="133409"/>
    <lineage>
        <taxon>Eukaryota</taxon>
        <taxon>Amoebozoa</taxon>
        <taxon>Evosea</taxon>
        <taxon>Eumycetozoa</taxon>
        <taxon>Dictyostelia</taxon>
        <taxon>Dictyosteliales</taxon>
        <taxon>Dictyosteliaceae</taxon>
        <taxon>Polysphondylium</taxon>
    </lineage>
</organism>
<dbReference type="PANTHER" id="PTHR42991:SF1">
    <property type="entry name" value="ALDEHYDE DEHYDROGENASE"/>
    <property type="match status" value="1"/>
</dbReference>
<accession>A0A8J4PUE8</accession>
<dbReference type="InterPro" id="IPR051020">
    <property type="entry name" value="ALDH-related_metabolic_enz"/>
</dbReference>
<feature type="domain" description="Aldehyde dehydrogenase" evidence="9">
    <location>
        <begin position="29"/>
        <end position="485"/>
    </location>
</feature>
<gene>
    <name evidence="10" type="ORF">CYY_008937</name>
</gene>
<dbReference type="Gene3D" id="3.40.309.10">
    <property type="entry name" value="Aldehyde Dehydrogenase, Chain A, domain 2"/>
    <property type="match status" value="1"/>
</dbReference>
<name>A0A8J4PUE8_9MYCE</name>
<evidence type="ECO:0000256" key="2">
    <source>
        <dbReference type="ARBA" id="ARBA00023002"/>
    </source>
</evidence>
<evidence type="ECO:0000256" key="7">
    <source>
        <dbReference type="ARBA" id="ARBA00043052"/>
    </source>
</evidence>
<dbReference type="EC" id="1.2.1.9" evidence="3"/>
<dbReference type="OrthoDB" id="310895at2759"/>
<dbReference type="SUPFAM" id="SSF53720">
    <property type="entry name" value="ALDH-like"/>
    <property type="match status" value="1"/>
</dbReference>
<dbReference type="PANTHER" id="PTHR42991">
    <property type="entry name" value="ALDEHYDE DEHYDROGENASE"/>
    <property type="match status" value="1"/>
</dbReference>
<comment type="similarity">
    <text evidence="1">Belongs to the aldehyde dehydrogenase family.</text>
</comment>
<dbReference type="InterPro" id="IPR016163">
    <property type="entry name" value="Ald_DH_C"/>
</dbReference>
<dbReference type="InterPro" id="IPR016162">
    <property type="entry name" value="Ald_DH_N"/>
</dbReference>
<comment type="caution">
    <text evidence="10">The sequence shown here is derived from an EMBL/GenBank/DDBJ whole genome shotgun (WGS) entry which is preliminary data.</text>
</comment>
<evidence type="ECO:0000256" key="4">
    <source>
        <dbReference type="ARBA" id="ARBA00040853"/>
    </source>
</evidence>
<dbReference type="GO" id="GO:0008886">
    <property type="term" value="F:glyceraldehyde-3-phosphate dehydrogenase (NADP+) (non-phosphorylating) activity"/>
    <property type="evidence" value="ECO:0007669"/>
    <property type="project" value="UniProtKB-EC"/>
</dbReference>
<proteinExistence type="inferred from homology"/>
<evidence type="ECO:0000313" key="11">
    <source>
        <dbReference type="Proteomes" id="UP000695562"/>
    </source>
</evidence>